<proteinExistence type="predicted"/>
<dbReference type="Gene3D" id="2.10.260.10">
    <property type="match status" value="1"/>
</dbReference>
<evidence type="ECO:0000313" key="1">
    <source>
        <dbReference type="EMBL" id="KKM89499.1"/>
    </source>
</evidence>
<accession>A0A0F9L3V6</accession>
<organism evidence="1">
    <name type="scientific">marine sediment metagenome</name>
    <dbReference type="NCBI Taxonomy" id="412755"/>
    <lineage>
        <taxon>unclassified sequences</taxon>
        <taxon>metagenomes</taxon>
        <taxon>ecological metagenomes</taxon>
    </lineage>
</organism>
<dbReference type="InterPro" id="IPR037914">
    <property type="entry name" value="SpoVT-AbrB_sf"/>
</dbReference>
<dbReference type="EMBL" id="LAZR01006808">
    <property type="protein sequence ID" value="KKM89499.1"/>
    <property type="molecule type" value="Genomic_DNA"/>
</dbReference>
<sequence length="65" mass="7610">MMKILKTTKLYDNRIYLPIEVRDILKISNGEIIIFGINENGEIVIFKNKKDKKIDRFNVSVSKPN</sequence>
<gene>
    <name evidence="1" type="ORF">LCGC14_1248130</name>
</gene>
<name>A0A0F9L3V6_9ZZZZ</name>
<dbReference type="SUPFAM" id="SSF89447">
    <property type="entry name" value="AbrB/MazE/MraZ-like"/>
    <property type="match status" value="1"/>
</dbReference>
<dbReference type="AlphaFoldDB" id="A0A0F9L3V6"/>
<reference evidence="1" key="1">
    <citation type="journal article" date="2015" name="Nature">
        <title>Complex archaea that bridge the gap between prokaryotes and eukaryotes.</title>
        <authorList>
            <person name="Spang A."/>
            <person name="Saw J.H."/>
            <person name="Jorgensen S.L."/>
            <person name="Zaremba-Niedzwiedzka K."/>
            <person name="Martijn J."/>
            <person name="Lind A.E."/>
            <person name="van Eijk R."/>
            <person name="Schleper C."/>
            <person name="Guy L."/>
            <person name="Ettema T.J."/>
        </authorList>
    </citation>
    <scope>NUCLEOTIDE SEQUENCE</scope>
</reference>
<comment type="caution">
    <text evidence="1">The sequence shown here is derived from an EMBL/GenBank/DDBJ whole genome shotgun (WGS) entry which is preliminary data.</text>
</comment>
<evidence type="ECO:0008006" key="2">
    <source>
        <dbReference type="Google" id="ProtNLM"/>
    </source>
</evidence>
<protein>
    <recommendedName>
        <fullName evidence="2">SpoVT-AbrB domain-containing protein</fullName>
    </recommendedName>
</protein>